<evidence type="ECO:0008006" key="3">
    <source>
        <dbReference type="Google" id="ProtNLM"/>
    </source>
</evidence>
<organism evidence="1 2">
    <name type="scientific">Microbacterium soli</name>
    <dbReference type="NCBI Taxonomy" id="446075"/>
    <lineage>
        <taxon>Bacteria</taxon>
        <taxon>Bacillati</taxon>
        <taxon>Actinomycetota</taxon>
        <taxon>Actinomycetes</taxon>
        <taxon>Micrococcales</taxon>
        <taxon>Microbacteriaceae</taxon>
        <taxon>Microbacterium</taxon>
    </lineage>
</organism>
<dbReference type="RefSeq" id="WP_344818603.1">
    <property type="nucleotide sequence ID" value="NZ_BAABCP010000001.1"/>
</dbReference>
<evidence type="ECO:0000313" key="2">
    <source>
        <dbReference type="Proteomes" id="UP001501591"/>
    </source>
</evidence>
<gene>
    <name evidence="1" type="ORF">GCM10022383_11880</name>
</gene>
<comment type="caution">
    <text evidence="1">The sequence shown here is derived from an EMBL/GenBank/DDBJ whole genome shotgun (WGS) entry which is preliminary data.</text>
</comment>
<name>A0ABP7N279_9MICO</name>
<protein>
    <recommendedName>
        <fullName evidence="3">Adhesin domain-containing protein</fullName>
    </recommendedName>
</protein>
<dbReference type="Proteomes" id="UP001501591">
    <property type="component" value="Unassembled WGS sequence"/>
</dbReference>
<evidence type="ECO:0000313" key="1">
    <source>
        <dbReference type="EMBL" id="GAA3935114.1"/>
    </source>
</evidence>
<accession>A0ABP7N279</accession>
<proteinExistence type="predicted"/>
<sequence length="274" mass="28736">MNGTTKRSVGALTVLLAVFGGVVLLGTGATAAVAGAHQLDARSGSLEADAEGVNSLDMDVSAADVRVEFRGSAADAELRIEQGSTSGWSLTRDGDELTVRGPRQAFELFRPDWVRGGWFDKDPRVTLVLPESLEGLDADLTLNAGALAVDGAFDELGVRLNAGSLTVTGETRTLTAQLNAGNARIDLDGVRSASYTVNAGKIESTLRSVPDAVDVRVAAGRLELLLPDAAYDLRREESAGTLRSSLREDSRSEHRIRASVTAGTVVLEPSGFGD</sequence>
<dbReference type="EMBL" id="BAABCP010000001">
    <property type="protein sequence ID" value="GAA3935114.1"/>
    <property type="molecule type" value="Genomic_DNA"/>
</dbReference>
<reference evidence="2" key="1">
    <citation type="journal article" date="2019" name="Int. J. Syst. Evol. Microbiol.">
        <title>The Global Catalogue of Microorganisms (GCM) 10K type strain sequencing project: providing services to taxonomists for standard genome sequencing and annotation.</title>
        <authorList>
            <consortium name="The Broad Institute Genomics Platform"/>
            <consortium name="The Broad Institute Genome Sequencing Center for Infectious Disease"/>
            <person name="Wu L."/>
            <person name="Ma J."/>
        </authorList>
    </citation>
    <scope>NUCLEOTIDE SEQUENCE [LARGE SCALE GENOMIC DNA]</scope>
    <source>
        <strain evidence="2">JCM 17024</strain>
    </source>
</reference>
<keyword evidence="2" id="KW-1185">Reference proteome</keyword>